<reference evidence="3" key="1">
    <citation type="submission" date="2020-01" db="EMBL/GenBank/DDBJ databases">
        <title>Whole-genome analyses of novel actinobacteria.</title>
        <authorList>
            <person name="Sahin N."/>
        </authorList>
    </citation>
    <scope>NUCLEOTIDE SEQUENCE</scope>
    <source>
        <strain evidence="3">YC537</strain>
    </source>
</reference>
<evidence type="ECO:0000313" key="3">
    <source>
        <dbReference type="EMBL" id="NBE51048.1"/>
    </source>
</evidence>
<feature type="compositionally biased region" description="Pro residues" evidence="1">
    <location>
        <begin position="96"/>
        <end position="108"/>
    </location>
</feature>
<evidence type="ECO:0000256" key="1">
    <source>
        <dbReference type="SAM" id="MobiDB-lite"/>
    </source>
</evidence>
<keyword evidence="4" id="KW-1185">Reference proteome</keyword>
<proteinExistence type="predicted"/>
<evidence type="ECO:0000313" key="4">
    <source>
        <dbReference type="Proteomes" id="UP000598297"/>
    </source>
</evidence>
<dbReference type="InterPro" id="IPR006311">
    <property type="entry name" value="TAT_signal"/>
</dbReference>
<feature type="compositionally biased region" description="Low complexity" evidence="1">
    <location>
        <begin position="109"/>
        <end position="118"/>
    </location>
</feature>
<dbReference type="RefSeq" id="WP_161694672.1">
    <property type="nucleotide sequence ID" value="NZ_JAAAHS010000027.1"/>
</dbReference>
<gene>
    <name evidence="3" type="ORF">GUY60_06330</name>
</gene>
<dbReference type="PROSITE" id="PS51318">
    <property type="entry name" value="TAT"/>
    <property type="match status" value="1"/>
</dbReference>
<comment type="caution">
    <text evidence="3">The sequence shown here is derived from an EMBL/GenBank/DDBJ whole genome shotgun (WGS) entry which is preliminary data.</text>
</comment>
<sequence length="118" mass="11985">MNPTRRLALALPVLAVAAAGFAVPAATAQAAEPTGIVQDKTKPQPKADTNTGKCTKGGSDETVAIAGGRKVTTIIACNKAGDTPTVTTIVERRTPPNRPPIPIPPKAPIPTTAPGDML</sequence>
<dbReference type="Proteomes" id="UP000598297">
    <property type="component" value="Unassembled WGS sequence"/>
</dbReference>
<evidence type="ECO:0008006" key="5">
    <source>
        <dbReference type="Google" id="ProtNLM"/>
    </source>
</evidence>
<feature type="signal peptide" evidence="2">
    <location>
        <begin position="1"/>
        <end position="30"/>
    </location>
</feature>
<evidence type="ECO:0000256" key="2">
    <source>
        <dbReference type="SAM" id="SignalP"/>
    </source>
</evidence>
<feature type="region of interest" description="Disordered" evidence="1">
    <location>
        <begin position="90"/>
        <end position="118"/>
    </location>
</feature>
<feature type="chain" id="PRO_5037239649" description="Secreted protein" evidence="2">
    <location>
        <begin position="31"/>
        <end position="118"/>
    </location>
</feature>
<dbReference type="AlphaFoldDB" id="A0A964UKT5"/>
<protein>
    <recommendedName>
        <fullName evidence="5">Secreted protein</fullName>
    </recommendedName>
</protein>
<dbReference type="EMBL" id="JAAAHS010000027">
    <property type="protein sequence ID" value="NBE51048.1"/>
    <property type="molecule type" value="Genomic_DNA"/>
</dbReference>
<name>A0A964UKT5_9ACTN</name>
<organism evidence="3 4">
    <name type="scientific">Streptomyces boluensis</name>
    <dbReference type="NCBI Taxonomy" id="1775135"/>
    <lineage>
        <taxon>Bacteria</taxon>
        <taxon>Bacillati</taxon>
        <taxon>Actinomycetota</taxon>
        <taxon>Actinomycetes</taxon>
        <taxon>Kitasatosporales</taxon>
        <taxon>Streptomycetaceae</taxon>
        <taxon>Streptomyces</taxon>
    </lineage>
</organism>
<feature type="region of interest" description="Disordered" evidence="1">
    <location>
        <begin position="29"/>
        <end position="55"/>
    </location>
</feature>
<keyword evidence="2" id="KW-0732">Signal</keyword>
<accession>A0A964UKT5</accession>